<evidence type="ECO:0000256" key="5">
    <source>
        <dbReference type="ARBA" id="ARBA00022801"/>
    </source>
</evidence>
<dbReference type="InterPro" id="IPR029060">
    <property type="entry name" value="PIN-like_dom_sf"/>
</dbReference>
<keyword evidence="8" id="KW-0800">Toxin</keyword>
<gene>
    <name evidence="8" type="primary">vapC</name>
    <name evidence="10" type="ORF">PS9374_00215</name>
</gene>
<dbReference type="InterPro" id="IPR002716">
    <property type="entry name" value="PIN_dom"/>
</dbReference>
<dbReference type="EC" id="3.1.-.-" evidence="8"/>
<keyword evidence="5 8" id="KW-0378">Hydrolase</keyword>
<dbReference type="GO" id="GO:0016787">
    <property type="term" value="F:hydrolase activity"/>
    <property type="evidence" value="ECO:0007669"/>
    <property type="project" value="UniProtKB-KW"/>
</dbReference>
<proteinExistence type="inferred from homology"/>
<evidence type="ECO:0000256" key="6">
    <source>
        <dbReference type="ARBA" id="ARBA00022842"/>
    </source>
</evidence>
<evidence type="ECO:0000313" key="10">
    <source>
        <dbReference type="EMBL" id="GAT64585.1"/>
    </source>
</evidence>
<keyword evidence="6 8" id="KW-0460">Magnesium</keyword>
<evidence type="ECO:0000256" key="8">
    <source>
        <dbReference type="HAMAP-Rule" id="MF_00265"/>
    </source>
</evidence>
<dbReference type="InterPro" id="IPR022907">
    <property type="entry name" value="VapC_family"/>
</dbReference>
<protein>
    <recommendedName>
        <fullName evidence="8">Ribonuclease VapC</fullName>
        <shortName evidence="8">RNase VapC</shortName>
        <ecNumber evidence="8">3.1.-.-</ecNumber>
    </recommendedName>
    <alternativeName>
        <fullName evidence="8">Toxin VapC</fullName>
    </alternativeName>
</protein>
<evidence type="ECO:0000256" key="2">
    <source>
        <dbReference type="ARBA" id="ARBA00022649"/>
    </source>
</evidence>
<comment type="caution">
    <text evidence="10">The sequence shown here is derived from an EMBL/GenBank/DDBJ whole genome shotgun (WGS) entry which is preliminary data.</text>
</comment>
<evidence type="ECO:0000256" key="7">
    <source>
        <dbReference type="ARBA" id="ARBA00038093"/>
    </source>
</evidence>
<evidence type="ECO:0000259" key="9">
    <source>
        <dbReference type="Pfam" id="PF01850"/>
    </source>
</evidence>
<dbReference type="Pfam" id="PF01850">
    <property type="entry name" value="PIN"/>
    <property type="match status" value="1"/>
</dbReference>
<dbReference type="GO" id="GO:0000287">
    <property type="term" value="F:magnesium ion binding"/>
    <property type="evidence" value="ECO:0007669"/>
    <property type="project" value="UniProtKB-UniRule"/>
</dbReference>
<keyword evidence="4 8" id="KW-0479">Metal-binding</keyword>
<evidence type="ECO:0000256" key="4">
    <source>
        <dbReference type="ARBA" id="ARBA00022723"/>
    </source>
</evidence>
<evidence type="ECO:0000256" key="1">
    <source>
        <dbReference type="ARBA" id="ARBA00001946"/>
    </source>
</evidence>
<dbReference type="CDD" id="cd18746">
    <property type="entry name" value="PIN_VapC4-5_FitB-like"/>
    <property type="match status" value="1"/>
</dbReference>
<dbReference type="HAMAP" id="MF_00265">
    <property type="entry name" value="VapC_Nob1"/>
    <property type="match status" value="1"/>
</dbReference>
<dbReference type="STRING" id="161355.PS9374_00215"/>
<dbReference type="OrthoDB" id="9815354at2"/>
<dbReference type="RefSeq" id="WP_068893976.1">
    <property type="nucleotide sequence ID" value="NZ_BDCX01000001.1"/>
</dbReference>
<evidence type="ECO:0000256" key="3">
    <source>
        <dbReference type="ARBA" id="ARBA00022722"/>
    </source>
</evidence>
<dbReference type="InterPro" id="IPR050556">
    <property type="entry name" value="Type_II_TA_system_RNase"/>
</dbReference>
<accession>A0A171B279</accession>
<dbReference type="PANTHER" id="PTHR33653">
    <property type="entry name" value="RIBONUCLEASE VAPC2"/>
    <property type="match status" value="1"/>
</dbReference>
<dbReference type="GO" id="GO:0004540">
    <property type="term" value="F:RNA nuclease activity"/>
    <property type="evidence" value="ECO:0007669"/>
    <property type="project" value="InterPro"/>
</dbReference>
<sequence>MGTGYLLDTNVVSEARKRTGSPQVKDWIGTAHGPTLHLSSLTVGEIRCGVERRRRSDPAQAAVLERWLHDLHRWFVDRIAPVTSEVAEEWGRLNAVRPLPTADGLIAATARVNGWTLVSRNVKDFEGMGVSVVNPFELYG</sequence>
<feature type="binding site" evidence="8">
    <location>
        <position position="8"/>
    </location>
    <ligand>
        <name>Mg(2+)</name>
        <dbReference type="ChEBI" id="CHEBI:18420"/>
    </ligand>
</feature>
<evidence type="ECO:0000313" key="11">
    <source>
        <dbReference type="Proteomes" id="UP000077701"/>
    </source>
</evidence>
<dbReference type="EMBL" id="BDCX01000001">
    <property type="protein sequence ID" value="GAT64585.1"/>
    <property type="molecule type" value="Genomic_DNA"/>
</dbReference>
<keyword evidence="2 8" id="KW-1277">Toxin-antitoxin system</keyword>
<dbReference type="SUPFAM" id="SSF88723">
    <property type="entry name" value="PIN domain-like"/>
    <property type="match status" value="1"/>
</dbReference>
<organism evidence="10 11">
    <name type="scientific">Planomonospora sphaerica</name>
    <dbReference type="NCBI Taxonomy" id="161355"/>
    <lineage>
        <taxon>Bacteria</taxon>
        <taxon>Bacillati</taxon>
        <taxon>Actinomycetota</taxon>
        <taxon>Actinomycetes</taxon>
        <taxon>Streptosporangiales</taxon>
        <taxon>Streptosporangiaceae</taxon>
        <taxon>Planomonospora</taxon>
    </lineage>
</organism>
<dbReference type="AlphaFoldDB" id="A0A171B279"/>
<dbReference type="Gene3D" id="3.40.50.1010">
    <property type="entry name" value="5'-nuclease"/>
    <property type="match status" value="1"/>
</dbReference>
<reference evidence="11" key="2">
    <citation type="submission" date="2016-04" db="EMBL/GenBank/DDBJ databases">
        <title>Planomonospora sphaerica JCM9374 whole genome shotgun sequence.</title>
        <authorList>
            <person name="Suzuki T."/>
            <person name="Dohra H."/>
            <person name="Kodani S."/>
        </authorList>
    </citation>
    <scope>NUCLEOTIDE SEQUENCE [LARGE SCALE GENOMIC DNA]</scope>
    <source>
        <strain evidence="11">JCM 9374</strain>
    </source>
</reference>
<dbReference type="GO" id="GO:0090729">
    <property type="term" value="F:toxin activity"/>
    <property type="evidence" value="ECO:0007669"/>
    <property type="project" value="UniProtKB-KW"/>
</dbReference>
<feature type="binding site" evidence="8">
    <location>
        <position position="103"/>
    </location>
    <ligand>
        <name>Mg(2+)</name>
        <dbReference type="ChEBI" id="CHEBI:18420"/>
    </ligand>
</feature>
<keyword evidence="11" id="KW-1185">Reference proteome</keyword>
<name>A0A171B279_9ACTN</name>
<comment type="cofactor">
    <cofactor evidence="1 8">
        <name>Mg(2+)</name>
        <dbReference type="ChEBI" id="CHEBI:18420"/>
    </cofactor>
</comment>
<reference evidence="10 11" key="1">
    <citation type="journal article" date="2016" name="Genome Announc.">
        <title>Draft Genome Sequence of Planomonospora sphaerica JCM9374, a Rare Actinomycete.</title>
        <authorList>
            <person name="Dohra H."/>
            <person name="Suzuki T."/>
            <person name="Inoue Y."/>
            <person name="Kodani S."/>
        </authorList>
    </citation>
    <scope>NUCLEOTIDE SEQUENCE [LARGE SCALE GENOMIC DNA]</scope>
    <source>
        <strain evidence="10 11">JCM 9374</strain>
    </source>
</reference>
<comment type="similarity">
    <text evidence="7 8">Belongs to the PINc/VapC protein family.</text>
</comment>
<feature type="domain" description="PIN" evidence="9">
    <location>
        <begin position="5"/>
        <end position="121"/>
    </location>
</feature>
<dbReference type="PANTHER" id="PTHR33653:SF1">
    <property type="entry name" value="RIBONUCLEASE VAPC2"/>
    <property type="match status" value="1"/>
</dbReference>
<keyword evidence="3 8" id="KW-0540">Nuclease</keyword>
<comment type="function">
    <text evidence="8">Toxic component of a toxin-antitoxin (TA) system. An RNase.</text>
</comment>
<dbReference type="Proteomes" id="UP000077701">
    <property type="component" value="Unassembled WGS sequence"/>
</dbReference>